<feature type="region of interest" description="Disordered" evidence="1">
    <location>
        <begin position="65"/>
        <end position="87"/>
    </location>
</feature>
<dbReference type="Proteomes" id="UP001465755">
    <property type="component" value="Unassembled WGS sequence"/>
</dbReference>
<reference evidence="2 3" key="1">
    <citation type="journal article" date="2024" name="Nat. Commun.">
        <title>Phylogenomics reveals the evolutionary origins of lichenization in chlorophyte algae.</title>
        <authorList>
            <person name="Puginier C."/>
            <person name="Libourel C."/>
            <person name="Otte J."/>
            <person name="Skaloud P."/>
            <person name="Haon M."/>
            <person name="Grisel S."/>
            <person name="Petersen M."/>
            <person name="Berrin J.G."/>
            <person name="Delaux P.M."/>
            <person name="Dal Grande F."/>
            <person name="Keller J."/>
        </authorList>
    </citation>
    <scope>NUCLEOTIDE SEQUENCE [LARGE SCALE GENOMIC DNA]</scope>
    <source>
        <strain evidence="2 3">SAG 2036</strain>
    </source>
</reference>
<dbReference type="EMBL" id="JALJOQ010000065">
    <property type="protein sequence ID" value="KAK9802935.1"/>
    <property type="molecule type" value="Genomic_DNA"/>
</dbReference>
<accession>A0AAW1NZS9</accession>
<name>A0AAW1NZS9_9CHLO</name>
<protein>
    <submittedName>
        <fullName evidence="2">Uncharacterized protein</fullName>
    </submittedName>
</protein>
<keyword evidence="3" id="KW-1185">Reference proteome</keyword>
<sequence length="87" mass="9529">MSSEQQQQEARELETQLAPQHYKLAMRLFGGLKAEVDAGGDDVWELDEIKGCGLSSRADVVEAVASTERSTSSRQGQRPRRVAVKGP</sequence>
<feature type="compositionally biased region" description="Basic residues" evidence="1">
    <location>
        <begin position="77"/>
        <end position="87"/>
    </location>
</feature>
<proteinExistence type="predicted"/>
<organism evidence="2 3">
    <name type="scientific">Symbiochloris irregularis</name>
    <dbReference type="NCBI Taxonomy" id="706552"/>
    <lineage>
        <taxon>Eukaryota</taxon>
        <taxon>Viridiplantae</taxon>
        <taxon>Chlorophyta</taxon>
        <taxon>core chlorophytes</taxon>
        <taxon>Trebouxiophyceae</taxon>
        <taxon>Trebouxiales</taxon>
        <taxon>Trebouxiaceae</taxon>
        <taxon>Symbiochloris</taxon>
    </lineage>
</organism>
<evidence type="ECO:0000256" key="1">
    <source>
        <dbReference type="SAM" id="MobiDB-lite"/>
    </source>
</evidence>
<gene>
    <name evidence="2" type="ORF">WJX73_010210</name>
</gene>
<feature type="compositionally biased region" description="Polar residues" evidence="1">
    <location>
        <begin position="67"/>
        <end position="76"/>
    </location>
</feature>
<evidence type="ECO:0000313" key="3">
    <source>
        <dbReference type="Proteomes" id="UP001465755"/>
    </source>
</evidence>
<dbReference type="AlphaFoldDB" id="A0AAW1NZS9"/>
<comment type="caution">
    <text evidence="2">The sequence shown here is derived from an EMBL/GenBank/DDBJ whole genome shotgun (WGS) entry which is preliminary data.</text>
</comment>
<evidence type="ECO:0000313" key="2">
    <source>
        <dbReference type="EMBL" id="KAK9802935.1"/>
    </source>
</evidence>